<organism evidence="3">
    <name type="scientific">Planktothricoides raciborskii GIHE-MW2</name>
    <dbReference type="NCBI Taxonomy" id="2792601"/>
    <lineage>
        <taxon>Bacteria</taxon>
        <taxon>Bacillati</taxon>
        <taxon>Cyanobacteriota</taxon>
        <taxon>Cyanophyceae</taxon>
        <taxon>Oscillatoriophycideae</taxon>
        <taxon>Oscillatoriales</taxon>
        <taxon>Oscillatoriaceae</taxon>
        <taxon>Planktothricoides</taxon>
    </lineage>
</organism>
<dbReference type="SUPFAM" id="SSF158682">
    <property type="entry name" value="TerB-like"/>
    <property type="match status" value="1"/>
</dbReference>
<proteinExistence type="predicted"/>
<dbReference type="AlphaFoldDB" id="A0AAU8J683"/>
<feature type="domain" description="Mo-dependent nitrogenase C-terminal" evidence="2">
    <location>
        <begin position="152"/>
        <end position="234"/>
    </location>
</feature>
<gene>
    <name evidence="3" type="ORF">ABWT76_003220</name>
</gene>
<dbReference type="Pfam" id="PF06967">
    <property type="entry name" value="Mo-nitro_C"/>
    <property type="match status" value="1"/>
</dbReference>
<dbReference type="Pfam" id="PF05099">
    <property type="entry name" value="TerB"/>
    <property type="match status" value="1"/>
</dbReference>
<dbReference type="InterPro" id="IPR007791">
    <property type="entry name" value="DjlA_N"/>
</dbReference>
<sequence length="234" mass="26262">MTKAVKCNTLTDDQISTWLRGLLSIAWADGHFDREEKDLIHELTQTELALKIDLESFEPISTSELGEFLGKDPAIAENFLRTAVMVALADGIYSPSEDQLLQELCVALGVNVDALESLRHTIEDRQTMTQETPVDLATSGHSLKPPHPGVDVLAPVRDWMDGLEIHDPRLAKFLCKMIPPQCPFERDIKLFGHKIVHIPPMCKLNPLYEQLVGLRFRSLSYLADDCGEDITPYI</sequence>
<protein>
    <submittedName>
        <fullName evidence="3">Mo-dependent nitrogenase C-terminal domain-containing protein</fullName>
    </submittedName>
</protein>
<dbReference type="CDD" id="cd07177">
    <property type="entry name" value="terB_like"/>
    <property type="match status" value="1"/>
</dbReference>
<evidence type="ECO:0000259" key="2">
    <source>
        <dbReference type="Pfam" id="PF06967"/>
    </source>
</evidence>
<evidence type="ECO:0000259" key="1">
    <source>
        <dbReference type="Pfam" id="PF05099"/>
    </source>
</evidence>
<evidence type="ECO:0000313" key="3">
    <source>
        <dbReference type="EMBL" id="XCM34610.1"/>
    </source>
</evidence>
<feature type="domain" description="Co-chaperone DjlA N-terminal" evidence="1">
    <location>
        <begin position="72"/>
        <end position="119"/>
    </location>
</feature>
<dbReference type="Gene3D" id="1.10.3680.10">
    <property type="entry name" value="TerB-like"/>
    <property type="match status" value="1"/>
</dbReference>
<dbReference type="EMBL" id="CP159837">
    <property type="protein sequence ID" value="XCM34610.1"/>
    <property type="molecule type" value="Genomic_DNA"/>
</dbReference>
<reference evidence="3" key="1">
    <citation type="submission" date="2024-07" db="EMBL/GenBank/DDBJ databases">
        <authorList>
            <person name="Kim Y.J."/>
            <person name="Jeong J.Y."/>
        </authorList>
    </citation>
    <scope>NUCLEOTIDE SEQUENCE</scope>
    <source>
        <strain evidence="3">GIHE-MW2</strain>
    </source>
</reference>
<dbReference type="InterPro" id="IPR029024">
    <property type="entry name" value="TerB-like"/>
</dbReference>
<accession>A0AAU8J683</accession>
<dbReference type="InterPro" id="IPR009717">
    <property type="entry name" value="Mo-dep_Nase_C"/>
</dbReference>
<dbReference type="RefSeq" id="WP_054464482.1">
    <property type="nucleotide sequence ID" value="NZ_CP159837.1"/>
</dbReference>
<name>A0AAU8J683_9CYAN</name>